<feature type="transmembrane region" description="Helical" evidence="8">
    <location>
        <begin position="243"/>
        <end position="264"/>
    </location>
</feature>
<feature type="transmembrane region" description="Helical" evidence="8">
    <location>
        <begin position="16"/>
        <end position="41"/>
    </location>
</feature>
<evidence type="ECO:0000256" key="5">
    <source>
        <dbReference type="ARBA" id="ARBA00022989"/>
    </source>
</evidence>
<dbReference type="Gene3D" id="3.40.50.300">
    <property type="entry name" value="P-loop containing nucleotide triphosphate hydrolases"/>
    <property type="match status" value="1"/>
</dbReference>
<dbReference type="SUPFAM" id="SSF90123">
    <property type="entry name" value="ABC transporter transmembrane region"/>
    <property type="match status" value="1"/>
</dbReference>
<evidence type="ECO:0000256" key="2">
    <source>
        <dbReference type="ARBA" id="ARBA00022692"/>
    </source>
</evidence>
<dbReference type="Pfam" id="PF00664">
    <property type="entry name" value="ABC_membrane"/>
    <property type="match status" value="1"/>
</dbReference>
<keyword evidence="6 8" id="KW-0472">Membrane</keyword>
<evidence type="ECO:0000256" key="6">
    <source>
        <dbReference type="ARBA" id="ARBA00023136"/>
    </source>
</evidence>
<dbReference type="Pfam" id="PF00005">
    <property type="entry name" value="ABC_tran"/>
    <property type="match status" value="1"/>
</dbReference>
<accession>A0ABU5PRK8</accession>
<feature type="transmembrane region" description="Helical" evidence="8">
    <location>
        <begin position="61"/>
        <end position="79"/>
    </location>
</feature>
<dbReference type="SUPFAM" id="SSF52540">
    <property type="entry name" value="P-loop containing nucleoside triphosphate hydrolases"/>
    <property type="match status" value="1"/>
</dbReference>
<keyword evidence="12" id="KW-1185">Reference proteome</keyword>
<proteinExistence type="predicted"/>
<dbReference type="PROSITE" id="PS50929">
    <property type="entry name" value="ABC_TM1F"/>
    <property type="match status" value="1"/>
</dbReference>
<dbReference type="GO" id="GO:0005524">
    <property type="term" value="F:ATP binding"/>
    <property type="evidence" value="ECO:0007669"/>
    <property type="project" value="UniProtKB-KW"/>
</dbReference>
<gene>
    <name evidence="11" type="ORF">U9M73_21960</name>
</gene>
<dbReference type="PANTHER" id="PTHR43394">
    <property type="entry name" value="ATP-DEPENDENT PERMEASE MDL1, MITOCHONDRIAL"/>
    <property type="match status" value="1"/>
</dbReference>
<dbReference type="InterPro" id="IPR003593">
    <property type="entry name" value="AAA+_ATPase"/>
</dbReference>
<feature type="compositionally biased region" description="Basic and acidic residues" evidence="7">
    <location>
        <begin position="585"/>
        <end position="594"/>
    </location>
</feature>
<organism evidence="11 12">
    <name type="scientific">Paenibacillus phoenicis</name>
    <dbReference type="NCBI Taxonomy" id="554117"/>
    <lineage>
        <taxon>Bacteria</taxon>
        <taxon>Bacillati</taxon>
        <taxon>Bacillota</taxon>
        <taxon>Bacilli</taxon>
        <taxon>Bacillales</taxon>
        <taxon>Paenibacillaceae</taxon>
        <taxon>Paenibacillus</taxon>
    </lineage>
</organism>
<reference evidence="11 12" key="1">
    <citation type="submission" date="2023-12" db="EMBL/GenBank/DDBJ databases">
        <title>Whole genome sequencing of Paenibacillus phoenicis isolated from the Phoenix Mars Lander spacecraft assembly facility.</title>
        <authorList>
            <person name="Garcia A."/>
            <person name="Venkateswaran K."/>
        </authorList>
    </citation>
    <scope>NUCLEOTIDE SEQUENCE [LARGE SCALE GENOMIC DNA]</scope>
    <source>
        <strain evidence="11 12">3PO2SA</strain>
    </source>
</reference>
<dbReference type="Proteomes" id="UP001292216">
    <property type="component" value="Unassembled WGS sequence"/>
</dbReference>
<dbReference type="SMART" id="SM00382">
    <property type="entry name" value="AAA"/>
    <property type="match status" value="1"/>
</dbReference>
<dbReference type="InterPro" id="IPR027417">
    <property type="entry name" value="P-loop_NTPase"/>
</dbReference>
<feature type="domain" description="ABC transporter" evidence="9">
    <location>
        <begin position="342"/>
        <end position="576"/>
    </location>
</feature>
<evidence type="ECO:0000313" key="12">
    <source>
        <dbReference type="Proteomes" id="UP001292216"/>
    </source>
</evidence>
<dbReference type="InterPro" id="IPR011527">
    <property type="entry name" value="ABC1_TM_dom"/>
</dbReference>
<keyword evidence="4 11" id="KW-0067">ATP-binding</keyword>
<keyword evidence="3" id="KW-0547">Nucleotide-binding</keyword>
<dbReference type="InterPro" id="IPR003439">
    <property type="entry name" value="ABC_transporter-like_ATP-bd"/>
</dbReference>
<evidence type="ECO:0000313" key="11">
    <source>
        <dbReference type="EMBL" id="MEA3572598.1"/>
    </source>
</evidence>
<dbReference type="RefSeq" id="WP_323079288.1">
    <property type="nucleotide sequence ID" value="NZ_CBCSKM010000030.1"/>
</dbReference>
<comment type="caution">
    <text evidence="11">The sequence shown here is derived from an EMBL/GenBank/DDBJ whole genome shotgun (WGS) entry which is preliminary data.</text>
</comment>
<feature type="domain" description="ABC transmembrane type-1" evidence="10">
    <location>
        <begin position="19"/>
        <end position="308"/>
    </location>
</feature>
<feature type="region of interest" description="Disordered" evidence="7">
    <location>
        <begin position="581"/>
        <end position="600"/>
    </location>
</feature>
<comment type="subcellular location">
    <subcellularLocation>
        <location evidence="1">Cell membrane</location>
        <topology evidence="1">Multi-pass membrane protein</topology>
    </subcellularLocation>
</comment>
<dbReference type="EMBL" id="JAYERP010000003">
    <property type="protein sequence ID" value="MEA3572598.1"/>
    <property type="molecule type" value="Genomic_DNA"/>
</dbReference>
<dbReference type="PANTHER" id="PTHR43394:SF1">
    <property type="entry name" value="ATP-BINDING CASSETTE SUB-FAMILY B MEMBER 10, MITOCHONDRIAL"/>
    <property type="match status" value="1"/>
</dbReference>
<protein>
    <submittedName>
        <fullName evidence="11">ABC transporter ATP-binding protein</fullName>
    </submittedName>
</protein>
<evidence type="ECO:0000256" key="1">
    <source>
        <dbReference type="ARBA" id="ARBA00004651"/>
    </source>
</evidence>
<dbReference type="InterPro" id="IPR017871">
    <property type="entry name" value="ABC_transporter-like_CS"/>
</dbReference>
<keyword evidence="2 8" id="KW-0812">Transmembrane</keyword>
<dbReference type="Gene3D" id="1.20.1560.10">
    <property type="entry name" value="ABC transporter type 1, transmembrane domain"/>
    <property type="match status" value="1"/>
</dbReference>
<sequence length="600" mass="66889">MNPLRQFLPYAGKQKTLYLLGFAGSLFRFLIPLSVPLVVKYLFDQLLRSQTLTDSDKMEQLFLIAGVMIAVFFAVRAPMEYVRQYFMNKANNRIITALRKDVFAKVHALDTKYFADNRSGEIGTRFFDDIEKIRGYMTAVFSNVWIEMIVLLFVTGIMFSLNPVLTLLAVLLVAIQFTLSHILSRRVKGTTRQMMGCRSALSGFVFERIQGAILARLFQSEERDIEQLERHLEQFERMTDKQAGAHAISLAVVNVLSDITPFLVVAAGSLFVIDGRLSLGSLIAFFAYVDRMRAPVAALVQAIPVVAEGSVALQRVFDFLATPVCIKEKEQPAVLARLSDSIVFDRVAFSYDGKERILHNMSFVLRKGGTYAFVGESGGGKSTVLQLLTRMYDVDAGRVLIDDKDIRDYSLASLRSQIGIVTQDNFLYSSSVRDNIAIARPDATEEEIVEAARRAFAHEFISALPYGYGTEVGERGAKLSGGQKQRIALARVFLKDSSLILLDEATSALDNESEELIQSSIERFCKGKTIIMIAHRLSTVVHADRIFVVRKGTIVESGSHEELLQKNGYYKELYLKQNPAGMAAERGEPSDRAAEPVMAG</sequence>
<evidence type="ECO:0000256" key="4">
    <source>
        <dbReference type="ARBA" id="ARBA00022840"/>
    </source>
</evidence>
<feature type="transmembrane region" description="Helical" evidence="8">
    <location>
        <begin position="165"/>
        <end position="184"/>
    </location>
</feature>
<evidence type="ECO:0000259" key="9">
    <source>
        <dbReference type="PROSITE" id="PS50893"/>
    </source>
</evidence>
<dbReference type="PROSITE" id="PS00211">
    <property type="entry name" value="ABC_TRANSPORTER_1"/>
    <property type="match status" value="1"/>
</dbReference>
<feature type="transmembrane region" description="Helical" evidence="8">
    <location>
        <begin position="135"/>
        <end position="159"/>
    </location>
</feature>
<name>A0ABU5PRK8_9BACL</name>
<evidence type="ECO:0000256" key="8">
    <source>
        <dbReference type="SAM" id="Phobius"/>
    </source>
</evidence>
<evidence type="ECO:0000256" key="7">
    <source>
        <dbReference type="SAM" id="MobiDB-lite"/>
    </source>
</evidence>
<dbReference type="InterPro" id="IPR036640">
    <property type="entry name" value="ABC1_TM_sf"/>
</dbReference>
<evidence type="ECO:0000259" key="10">
    <source>
        <dbReference type="PROSITE" id="PS50929"/>
    </source>
</evidence>
<keyword evidence="5 8" id="KW-1133">Transmembrane helix</keyword>
<dbReference type="InterPro" id="IPR039421">
    <property type="entry name" value="Type_1_exporter"/>
</dbReference>
<dbReference type="PROSITE" id="PS50893">
    <property type="entry name" value="ABC_TRANSPORTER_2"/>
    <property type="match status" value="1"/>
</dbReference>
<evidence type="ECO:0000256" key="3">
    <source>
        <dbReference type="ARBA" id="ARBA00022741"/>
    </source>
</evidence>